<evidence type="ECO:0000313" key="3">
    <source>
        <dbReference type="Proteomes" id="UP000028582"/>
    </source>
</evidence>
<gene>
    <name evidence="2" type="ORF">F444_17398</name>
</gene>
<proteinExistence type="predicted"/>
<evidence type="ECO:0000313" key="2">
    <source>
        <dbReference type="EMBL" id="ETO65271.1"/>
    </source>
</evidence>
<dbReference type="AlphaFoldDB" id="A0A080ZF60"/>
<dbReference type="Proteomes" id="UP000028582">
    <property type="component" value="Unassembled WGS sequence"/>
</dbReference>
<feature type="region of interest" description="Disordered" evidence="1">
    <location>
        <begin position="1"/>
        <end position="59"/>
    </location>
</feature>
<sequence length="59" mass="6566">MADNDQKSEGNGSVESKLLNVEVEPNDEKKTPAAPKLVTMDNATPEQRANFESWMDGWD</sequence>
<evidence type="ECO:0000256" key="1">
    <source>
        <dbReference type="SAM" id="MobiDB-lite"/>
    </source>
</evidence>
<comment type="caution">
    <text evidence="2">The sequence shown here is derived from an EMBL/GenBank/DDBJ whole genome shotgun (WGS) entry which is preliminary data.</text>
</comment>
<organism evidence="2 3">
    <name type="scientific">Phytophthora nicotianae P1976</name>
    <dbReference type="NCBI Taxonomy" id="1317066"/>
    <lineage>
        <taxon>Eukaryota</taxon>
        <taxon>Sar</taxon>
        <taxon>Stramenopiles</taxon>
        <taxon>Oomycota</taxon>
        <taxon>Peronosporomycetes</taxon>
        <taxon>Peronosporales</taxon>
        <taxon>Peronosporaceae</taxon>
        <taxon>Phytophthora</taxon>
    </lineage>
</organism>
<name>A0A080ZF60_PHYNI</name>
<dbReference type="EMBL" id="ANJA01003206">
    <property type="protein sequence ID" value="ETO65271.1"/>
    <property type="molecule type" value="Genomic_DNA"/>
</dbReference>
<protein>
    <submittedName>
        <fullName evidence="2">Uncharacterized protein</fullName>
    </submittedName>
</protein>
<reference evidence="2 3" key="1">
    <citation type="submission" date="2013-11" db="EMBL/GenBank/DDBJ databases">
        <title>The Genome Sequence of Phytophthora parasitica P1976.</title>
        <authorList>
            <consortium name="The Broad Institute Genomics Platform"/>
            <person name="Russ C."/>
            <person name="Tyler B."/>
            <person name="Panabieres F."/>
            <person name="Shan W."/>
            <person name="Tripathy S."/>
            <person name="Grunwald N."/>
            <person name="Machado M."/>
            <person name="Johnson C.S."/>
            <person name="Walker B."/>
            <person name="Young S."/>
            <person name="Zeng Q."/>
            <person name="Gargeya S."/>
            <person name="Fitzgerald M."/>
            <person name="Haas B."/>
            <person name="Abouelleil A."/>
            <person name="Allen A.W."/>
            <person name="Alvarado L."/>
            <person name="Arachchi H.M."/>
            <person name="Berlin A.M."/>
            <person name="Chapman S.B."/>
            <person name="Gainer-Dewar J."/>
            <person name="Goldberg J."/>
            <person name="Griggs A."/>
            <person name="Gujja S."/>
            <person name="Hansen M."/>
            <person name="Howarth C."/>
            <person name="Imamovic A."/>
            <person name="Ireland A."/>
            <person name="Larimer J."/>
            <person name="McCowan C."/>
            <person name="Murphy C."/>
            <person name="Pearson M."/>
            <person name="Poon T.W."/>
            <person name="Priest M."/>
            <person name="Roberts A."/>
            <person name="Saif S."/>
            <person name="Shea T."/>
            <person name="Sisk P."/>
            <person name="Sykes S."/>
            <person name="Wortman J."/>
            <person name="Nusbaum C."/>
            <person name="Birren B."/>
        </authorList>
    </citation>
    <scope>NUCLEOTIDE SEQUENCE [LARGE SCALE GENOMIC DNA]</scope>
    <source>
        <strain evidence="2 3">P1976</strain>
    </source>
</reference>
<accession>A0A080ZF60</accession>